<dbReference type="PANTHER" id="PTHR43162">
    <property type="match status" value="1"/>
</dbReference>
<dbReference type="InterPro" id="IPR036291">
    <property type="entry name" value="NAD(P)-bd_dom_sf"/>
</dbReference>
<organism evidence="2 3">
    <name type="scientific">Micromonospora humidisoli</name>
    <dbReference type="NCBI Taxonomy" id="2807622"/>
    <lineage>
        <taxon>Bacteria</taxon>
        <taxon>Bacillati</taxon>
        <taxon>Actinomycetota</taxon>
        <taxon>Actinomycetes</taxon>
        <taxon>Micromonosporales</taxon>
        <taxon>Micromonosporaceae</taxon>
        <taxon>Micromonospora</taxon>
    </lineage>
</organism>
<dbReference type="RefSeq" id="WP_204960965.1">
    <property type="nucleotide sequence ID" value="NZ_JAFEUO010000007.1"/>
</dbReference>
<name>A0ABS2JGW0_9ACTN</name>
<dbReference type="InterPro" id="IPR016040">
    <property type="entry name" value="NAD(P)-bd_dom"/>
</dbReference>
<reference evidence="2 3" key="1">
    <citation type="submission" date="2021-02" db="EMBL/GenBank/DDBJ databases">
        <authorList>
            <person name="Lee D.-H."/>
        </authorList>
    </citation>
    <scope>NUCLEOTIDE SEQUENCE [LARGE SCALE GENOMIC DNA]</scope>
    <source>
        <strain evidence="2 3">MMS20-R2-29</strain>
    </source>
</reference>
<sequence length="296" mass="30920">MIVVTTPTGTIGAAVAARLHATGAPLRLVARDPARLPEHLRTDAEVVAGSHADPAVLDTALADAGALFVLVPPDYTAPDVTEHYLRFARPIAAAVRAHGVSRVVAVSSLGRGFTGPSGLLAAAWAMDSALEDSGAAYRSLQPPFFMENLLRQVDLIRDEGRFVLPADPDAPLPAVATADIAAAATALLTDRTWTGRAGVPVRQPVDHTPRELAQIISETLGRPVTYHRATFEDHRARYTAAGASPAVVDAMVEMARAQAAGVYPPAPGGDGGTTFRQWCASTLAPAVAQRQAPLTP</sequence>
<accession>A0ABS2JGW0</accession>
<dbReference type="Pfam" id="PF13460">
    <property type="entry name" value="NAD_binding_10"/>
    <property type="match status" value="1"/>
</dbReference>
<dbReference type="PANTHER" id="PTHR43162:SF1">
    <property type="entry name" value="PRESTALK A DIFFERENTIATION PROTEIN A"/>
    <property type="match status" value="1"/>
</dbReference>
<keyword evidence="3" id="KW-1185">Reference proteome</keyword>
<evidence type="ECO:0000313" key="3">
    <source>
        <dbReference type="Proteomes" id="UP000809587"/>
    </source>
</evidence>
<comment type="caution">
    <text evidence="2">The sequence shown here is derived from an EMBL/GenBank/DDBJ whole genome shotgun (WGS) entry which is preliminary data.</text>
</comment>
<protein>
    <submittedName>
        <fullName evidence="2">NAD(P)H-binding protein</fullName>
    </submittedName>
</protein>
<feature type="domain" description="NAD(P)-binding" evidence="1">
    <location>
        <begin position="8"/>
        <end position="190"/>
    </location>
</feature>
<dbReference type="InterPro" id="IPR051604">
    <property type="entry name" value="Ergot_Alk_Oxidoreductase"/>
</dbReference>
<dbReference type="EMBL" id="JAFEUO010000007">
    <property type="protein sequence ID" value="MBM7085752.1"/>
    <property type="molecule type" value="Genomic_DNA"/>
</dbReference>
<gene>
    <name evidence="2" type="ORF">JQN84_24825</name>
</gene>
<dbReference type="Proteomes" id="UP000809587">
    <property type="component" value="Unassembled WGS sequence"/>
</dbReference>
<proteinExistence type="predicted"/>
<dbReference type="SUPFAM" id="SSF51735">
    <property type="entry name" value="NAD(P)-binding Rossmann-fold domains"/>
    <property type="match status" value="1"/>
</dbReference>
<evidence type="ECO:0000259" key="1">
    <source>
        <dbReference type="Pfam" id="PF13460"/>
    </source>
</evidence>
<dbReference type="Gene3D" id="3.40.50.720">
    <property type="entry name" value="NAD(P)-binding Rossmann-like Domain"/>
    <property type="match status" value="1"/>
</dbReference>
<evidence type="ECO:0000313" key="2">
    <source>
        <dbReference type="EMBL" id="MBM7085752.1"/>
    </source>
</evidence>
<dbReference type="Gene3D" id="3.90.25.10">
    <property type="entry name" value="UDP-galactose 4-epimerase, domain 1"/>
    <property type="match status" value="1"/>
</dbReference>